<dbReference type="PROSITE" id="PS00162">
    <property type="entry name" value="ALPHA_CA_1"/>
    <property type="match status" value="1"/>
</dbReference>
<dbReference type="EC" id="4.2.1.1" evidence="5 10"/>
<comment type="cofactor">
    <cofactor evidence="1 10">
        <name>Zn(2+)</name>
        <dbReference type="ChEBI" id="CHEBI:29105"/>
    </cofactor>
</comment>
<evidence type="ECO:0000256" key="2">
    <source>
        <dbReference type="ARBA" id="ARBA00002904"/>
    </source>
</evidence>
<dbReference type="EMBL" id="LRBV02000007">
    <property type="status" value="NOT_ANNOTATED_CDS"/>
    <property type="molecule type" value="Genomic_DNA"/>
</dbReference>
<dbReference type="SUPFAM" id="SSF51069">
    <property type="entry name" value="Carbonic anhydrase"/>
    <property type="match status" value="1"/>
</dbReference>
<evidence type="ECO:0000313" key="13">
    <source>
        <dbReference type="Proteomes" id="UP000594261"/>
    </source>
</evidence>
<evidence type="ECO:0000256" key="4">
    <source>
        <dbReference type="ARBA" id="ARBA00006365"/>
    </source>
</evidence>
<accession>A0A7N2R8A8</accession>
<dbReference type="AlphaFoldDB" id="A0A7N2R8A8"/>
<feature type="domain" description="Alpha-carbonic anhydrase" evidence="11">
    <location>
        <begin position="77"/>
        <end position="310"/>
    </location>
</feature>
<comment type="similarity">
    <text evidence="4">Belongs to the alpha-class carbonic anhydrase family.</text>
</comment>
<dbReference type="InterPro" id="IPR018338">
    <property type="entry name" value="Carbonic_anhydrase_a-class_CS"/>
</dbReference>
<reference evidence="12 13" key="1">
    <citation type="journal article" date="2016" name="G3 (Bethesda)">
        <title>First Draft Assembly and Annotation of the Genome of a California Endemic Oak Quercus lobata Nee (Fagaceae).</title>
        <authorList>
            <person name="Sork V.L."/>
            <person name="Fitz-Gibbon S.T."/>
            <person name="Puiu D."/>
            <person name="Crepeau M."/>
            <person name="Gugger P.F."/>
            <person name="Sherman R."/>
            <person name="Stevens K."/>
            <person name="Langley C.H."/>
            <person name="Pellegrini M."/>
            <person name="Salzberg S.L."/>
        </authorList>
    </citation>
    <scope>NUCLEOTIDE SEQUENCE [LARGE SCALE GENOMIC DNA]</scope>
    <source>
        <strain evidence="12 13">cv. SW786</strain>
    </source>
</reference>
<dbReference type="SMART" id="SM01057">
    <property type="entry name" value="Carb_anhydrase"/>
    <property type="match status" value="1"/>
</dbReference>
<dbReference type="InterPro" id="IPR001148">
    <property type="entry name" value="CA_dom"/>
</dbReference>
<dbReference type="OMA" id="TPLCYET"/>
<dbReference type="CDD" id="cd03124">
    <property type="entry name" value="alpha_CA_prokaryotic_like"/>
    <property type="match status" value="1"/>
</dbReference>
<dbReference type="GO" id="GO:0004089">
    <property type="term" value="F:carbonate dehydratase activity"/>
    <property type="evidence" value="ECO:0007669"/>
    <property type="project" value="UniProtKB-UniRule"/>
</dbReference>
<dbReference type="InterPro" id="IPR023561">
    <property type="entry name" value="Carbonic_anhydrase_a-class"/>
</dbReference>
<dbReference type="Gene3D" id="3.10.200.10">
    <property type="entry name" value="Alpha carbonic anhydrase"/>
    <property type="match status" value="1"/>
</dbReference>
<evidence type="ECO:0000256" key="10">
    <source>
        <dbReference type="RuleBase" id="RU367011"/>
    </source>
</evidence>
<proteinExistence type="inferred from homology"/>
<dbReference type="GO" id="GO:0009570">
    <property type="term" value="C:chloroplast stroma"/>
    <property type="evidence" value="ECO:0007669"/>
    <property type="project" value="UniProtKB-SubCell"/>
</dbReference>
<comment type="catalytic activity">
    <reaction evidence="9 10">
        <text>hydrogencarbonate + H(+) = CO2 + H2O</text>
        <dbReference type="Rhea" id="RHEA:10748"/>
        <dbReference type="ChEBI" id="CHEBI:15377"/>
        <dbReference type="ChEBI" id="CHEBI:15378"/>
        <dbReference type="ChEBI" id="CHEBI:16526"/>
        <dbReference type="ChEBI" id="CHEBI:17544"/>
        <dbReference type="EC" id="4.2.1.1"/>
    </reaction>
</comment>
<evidence type="ECO:0000313" key="12">
    <source>
        <dbReference type="EnsemblPlants" id="QL07p042467:mrna"/>
    </source>
</evidence>
<dbReference type="GO" id="GO:0006730">
    <property type="term" value="P:one-carbon metabolic process"/>
    <property type="evidence" value="ECO:0007669"/>
    <property type="project" value="TreeGrafter"/>
</dbReference>
<reference evidence="12" key="2">
    <citation type="submission" date="2021-01" db="UniProtKB">
        <authorList>
            <consortium name="EnsemblPlants"/>
        </authorList>
    </citation>
    <scope>IDENTIFICATION</scope>
</reference>
<comment type="function">
    <text evidence="2 10">Reversible hydration of carbon dioxide.</text>
</comment>
<keyword evidence="6 10" id="KW-0479">Metal-binding</keyword>
<evidence type="ECO:0000256" key="7">
    <source>
        <dbReference type="ARBA" id="ARBA00022833"/>
    </source>
</evidence>
<dbReference type="PANTHER" id="PTHR18952">
    <property type="entry name" value="CARBONIC ANHYDRASE"/>
    <property type="match status" value="1"/>
</dbReference>
<dbReference type="Pfam" id="PF00194">
    <property type="entry name" value="Carb_anhydrase"/>
    <property type="match status" value="1"/>
</dbReference>
<sequence length="310" mass="35174">MQPNGNPLRDVHSAADTSQALASPAKTSLFDLQLVSFSTLAVYIMKNYSLPIFSCWFILFLLYWEPIPITAQSGEEPEFDYIEGSPKGPQHWGELKPEWAECKDGVSQSPIDILNKNVKIASTGDLRLNYKASNATVKNTGFSIEVAWEGDAGTIHINGKDYPLQQCHWHLPSEHLINGKRYELELHMAHIDASNKISVAHAQFYQIGEPDSFLSKFTEEIKSLVKKKEERPRGVIDPRDSNMDAVKYYKYNGSQTFPPCAEGITWIINEKINTVSNEQVQLLREANFDYAKNNARPVQALNDREIFRYC</sequence>
<evidence type="ECO:0000256" key="8">
    <source>
        <dbReference type="ARBA" id="ARBA00023239"/>
    </source>
</evidence>
<protein>
    <recommendedName>
        <fullName evidence="5 10">Carbonic anhydrase</fullName>
        <ecNumber evidence="5 10">4.2.1.1</ecNumber>
    </recommendedName>
</protein>
<evidence type="ECO:0000256" key="1">
    <source>
        <dbReference type="ARBA" id="ARBA00001947"/>
    </source>
</evidence>
<dbReference type="PANTHER" id="PTHR18952:SF201">
    <property type="entry name" value="CARBONIC ANHYDRASE"/>
    <property type="match status" value="1"/>
</dbReference>
<evidence type="ECO:0000256" key="9">
    <source>
        <dbReference type="ARBA" id="ARBA00048348"/>
    </source>
</evidence>
<evidence type="ECO:0000259" key="11">
    <source>
        <dbReference type="PROSITE" id="PS51144"/>
    </source>
</evidence>
<organism evidence="12 13">
    <name type="scientific">Quercus lobata</name>
    <name type="common">Valley oak</name>
    <dbReference type="NCBI Taxonomy" id="97700"/>
    <lineage>
        <taxon>Eukaryota</taxon>
        <taxon>Viridiplantae</taxon>
        <taxon>Streptophyta</taxon>
        <taxon>Embryophyta</taxon>
        <taxon>Tracheophyta</taxon>
        <taxon>Spermatophyta</taxon>
        <taxon>Magnoliopsida</taxon>
        <taxon>eudicotyledons</taxon>
        <taxon>Gunneridae</taxon>
        <taxon>Pentapetalae</taxon>
        <taxon>rosids</taxon>
        <taxon>fabids</taxon>
        <taxon>Fagales</taxon>
        <taxon>Fagaceae</taxon>
        <taxon>Quercus</taxon>
    </lineage>
</organism>
<evidence type="ECO:0000256" key="6">
    <source>
        <dbReference type="ARBA" id="ARBA00022723"/>
    </source>
</evidence>
<keyword evidence="8 10" id="KW-0456">Lyase</keyword>
<dbReference type="InterPro" id="IPR036398">
    <property type="entry name" value="CA_dom_sf"/>
</dbReference>
<dbReference type="InterPro" id="IPR041891">
    <property type="entry name" value="Alpha_CA_prokaryot-like"/>
</dbReference>
<keyword evidence="13" id="KW-1185">Reference proteome</keyword>
<comment type="subcellular location">
    <subcellularLocation>
        <location evidence="3">Plastid</location>
        <location evidence="3">Chloroplast stroma</location>
    </subcellularLocation>
</comment>
<dbReference type="PROSITE" id="PS51144">
    <property type="entry name" value="ALPHA_CA_2"/>
    <property type="match status" value="1"/>
</dbReference>
<dbReference type="InParanoid" id="A0A7N2R8A8"/>
<name>A0A7N2R8A8_QUELO</name>
<comment type="similarity">
    <text evidence="10">Belongs to the alpha-carbonic anhydrase family.</text>
</comment>
<keyword evidence="7 10" id="KW-0862">Zinc</keyword>
<evidence type="ECO:0000256" key="5">
    <source>
        <dbReference type="ARBA" id="ARBA00012925"/>
    </source>
</evidence>
<dbReference type="EnsemblPlants" id="QL07p042467:mrna">
    <property type="protein sequence ID" value="QL07p042467:mrna"/>
    <property type="gene ID" value="QL07p042467"/>
</dbReference>
<dbReference type="GO" id="GO:0008270">
    <property type="term" value="F:zinc ion binding"/>
    <property type="evidence" value="ECO:0007669"/>
    <property type="project" value="UniProtKB-UniRule"/>
</dbReference>
<dbReference type="Proteomes" id="UP000594261">
    <property type="component" value="Chromosome 7"/>
</dbReference>
<evidence type="ECO:0000256" key="3">
    <source>
        <dbReference type="ARBA" id="ARBA00004470"/>
    </source>
</evidence>
<dbReference type="Gramene" id="QL07p042467:mrna">
    <property type="protein sequence ID" value="QL07p042467:mrna"/>
    <property type="gene ID" value="QL07p042467"/>
</dbReference>